<reference evidence="2 4" key="2">
    <citation type="submission" date="2017-02" db="EMBL/GenBank/DDBJ databases">
        <title>Amycolatopsis azurea DSM 43854 draft genome.</title>
        <authorList>
            <person name="Mayilraj S."/>
        </authorList>
    </citation>
    <scope>NUCLEOTIDE SEQUENCE [LARGE SCALE GENOMIC DNA]</scope>
    <source>
        <strain evidence="2 4">DSM 43854</strain>
    </source>
</reference>
<keyword evidence="4" id="KW-1185">Reference proteome</keyword>
<evidence type="ECO:0000313" key="2">
    <source>
        <dbReference type="EMBL" id="OOC01407.1"/>
    </source>
</evidence>
<dbReference type="Proteomes" id="UP000188551">
    <property type="component" value="Unassembled WGS sequence"/>
</dbReference>
<sequence>MTSTDEIEYAVDGDVVFQDDFRAGLDHEGADARWRIRPSGALPLGDGVFWHSAAGLVVEPPGSDPVTGDAAFALPGPGGPGEHIRWAAFAERTSAGGVLGFDVPPEVPLTAKLEMSAQFFGLDKHDLGDDVDLDSDLRLGMAGMICVDMESGLVFDFVLTRRRVYALYERLPRPGKTHAVFSYAVPVATREPGHFHDFAVRLDPAARQVCWLLDGAEVLTVDKIGLRSLDAEYLKKNQDGPEAEILPNQLSLGFGLFTDGVFGQGARLRARRASVTLG</sequence>
<dbReference type="Pfam" id="PF19559">
    <property type="entry name" value="DUF6081"/>
    <property type="match status" value="1"/>
</dbReference>
<dbReference type="AlphaFoldDB" id="M2PNN7"/>
<accession>M2PNN7</accession>
<dbReference type="Proteomes" id="UP000014137">
    <property type="component" value="Unassembled WGS sequence"/>
</dbReference>
<reference evidence="1 3" key="1">
    <citation type="submission" date="2012-10" db="EMBL/GenBank/DDBJ databases">
        <title>Genome assembly of Amycolatopsis azurea DSM 43854.</title>
        <authorList>
            <person name="Khatri I."/>
            <person name="Kaur I."/>
            <person name="Subramanian S."/>
            <person name="Mayilraj S."/>
        </authorList>
    </citation>
    <scope>NUCLEOTIDE SEQUENCE [LARGE SCALE GENOMIC DNA]</scope>
    <source>
        <strain evidence="1 3">DSM 43854</strain>
    </source>
</reference>
<dbReference type="PATRIC" id="fig|1238180.3.peg.4038"/>
<name>M2PNN7_9PSEU</name>
<dbReference type="RefSeq" id="WP_005158445.1">
    <property type="nucleotide sequence ID" value="NZ_ANMG01000035.1"/>
</dbReference>
<dbReference type="InterPro" id="IPR045727">
    <property type="entry name" value="DUF6081"/>
</dbReference>
<dbReference type="EMBL" id="MUXN01000028">
    <property type="protein sequence ID" value="OOC01407.1"/>
    <property type="molecule type" value="Genomic_DNA"/>
</dbReference>
<organism evidence="1 3">
    <name type="scientific">Amycolatopsis azurea DSM 43854</name>
    <dbReference type="NCBI Taxonomy" id="1238180"/>
    <lineage>
        <taxon>Bacteria</taxon>
        <taxon>Bacillati</taxon>
        <taxon>Actinomycetota</taxon>
        <taxon>Actinomycetes</taxon>
        <taxon>Pseudonocardiales</taxon>
        <taxon>Pseudonocardiaceae</taxon>
        <taxon>Amycolatopsis</taxon>
    </lineage>
</organism>
<proteinExistence type="predicted"/>
<dbReference type="EMBL" id="ANMG01000035">
    <property type="protein sequence ID" value="EMD26158.1"/>
    <property type="molecule type" value="Genomic_DNA"/>
</dbReference>
<evidence type="ECO:0000313" key="3">
    <source>
        <dbReference type="Proteomes" id="UP000014137"/>
    </source>
</evidence>
<protein>
    <submittedName>
        <fullName evidence="1">Uncharacterized protein</fullName>
    </submittedName>
</protein>
<dbReference type="OrthoDB" id="2791077at2"/>
<evidence type="ECO:0000313" key="1">
    <source>
        <dbReference type="EMBL" id="EMD26158.1"/>
    </source>
</evidence>
<gene>
    <name evidence="2" type="ORF">B0293_38090</name>
    <name evidence="1" type="ORF">C791_3706</name>
</gene>
<evidence type="ECO:0000313" key="4">
    <source>
        <dbReference type="Proteomes" id="UP000188551"/>
    </source>
</evidence>
<comment type="caution">
    <text evidence="1">The sequence shown here is derived from an EMBL/GenBank/DDBJ whole genome shotgun (WGS) entry which is preliminary data.</text>
</comment>